<dbReference type="AlphaFoldDB" id="A0A317WNV7"/>
<dbReference type="VEuPathDB" id="FungiDB:BO70DRAFT_333163"/>
<dbReference type="Proteomes" id="UP000247233">
    <property type="component" value="Unassembled WGS sequence"/>
</dbReference>
<protein>
    <submittedName>
        <fullName evidence="2">Uncharacterized protein</fullName>
    </submittedName>
</protein>
<evidence type="ECO:0000256" key="1">
    <source>
        <dbReference type="SAM" id="MobiDB-lite"/>
    </source>
</evidence>
<reference evidence="2 3" key="1">
    <citation type="submission" date="2016-12" db="EMBL/GenBank/DDBJ databases">
        <title>The genomes of Aspergillus section Nigri reveals drivers in fungal speciation.</title>
        <authorList>
            <consortium name="DOE Joint Genome Institute"/>
            <person name="Vesth T.C."/>
            <person name="Nybo J."/>
            <person name="Theobald S."/>
            <person name="Brandl J."/>
            <person name="Frisvad J.C."/>
            <person name="Nielsen K.F."/>
            <person name="Lyhne E.K."/>
            <person name="Kogle M.E."/>
            <person name="Kuo A."/>
            <person name="Riley R."/>
            <person name="Clum A."/>
            <person name="Nolan M."/>
            <person name="Lipzen A."/>
            <person name="Salamov A."/>
            <person name="Henrissat B."/>
            <person name="Wiebenga A."/>
            <person name="De Vries R.P."/>
            <person name="Grigoriev I.V."/>
            <person name="Mortensen U.H."/>
            <person name="Andersen M.R."/>
            <person name="Baker S.E."/>
        </authorList>
    </citation>
    <scope>NUCLEOTIDE SEQUENCE [LARGE SCALE GENOMIC DNA]</scope>
    <source>
        <strain evidence="2 3">CBS 117.55</strain>
    </source>
</reference>
<dbReference type="GeneID" id="37063196"/>
<sequence>MCMKAICSTCKKTSWYGCGLHIPSVMDRIPDAERCTCEPKVERDGKEYPPKAAAPGGGD</sequence>
<dbReference type="PANTHER" id="PTHR34724">
    <property type="entry name" value="OS12G0596101 PROTEIN"/>
    <property type="match status" value="1"/>
</dbReference>
<feature type="region of interest" description="Disordered" evidence="1">
    <location>
        <begin position="40"/>
        <end position="59"/>
    </location>
</feature>
<keyword evidence="3" id="KW-1185">Reference proteome</keyword>
<proteinExistence type="predicted"/>
<dbReference type="OrthoDB" id="88410at2759"/>
<evidence type="ECO:0000313" key="2">
    <source>
        <dbReference type="EMBL" id="PWY86747.1"/>
    </source>
</evidence>
<gene>
    <name evidence="2" type="ORF">BO70DRAFT_333163</name>
</gene>
<dbReference type="EMBL" id="MSFL01000007">
    <property type="protein sequence ID" value="PWY86747.1"/>
    <property type="molecule type" value="Genomic_DNA"/>
</dbReference>
<feature type="compositionally biased region" description="Basic and acidic residues" evidence="1">
    <location>
        <begin position="40"/>
        <end position="49"/>
    </location>
</feature>
<evidence type="ECO:0000313" key="3">
    <source>
        <dbReference type="Proteomes" id="UP000247233"/>
    </source>
</evidence>
<name>A0A317WNV7_9EURO</name>
<dbReference type="PANTHER" id="PTHR34724:SF2">
    <property type="entry name" value="OS12G0596101 PROTEIN"/>
    <property type="match status" value="1"/>
</dbReference>
<dbReference type="RefSeq" id="XP_025400979.1">
    <property type="nucleotide sequence ID" value="XM_025540959.1"/>
</dbReference>
<accession>A0A317WNV7</accession>
<organism evidence="2 3">
    <name type="scientific">Aspergillus heteromorphus CBS 117.55</name>
    <dbReference type="NCBI Taxonomy" id="1448321"/>
    <lineage>
        <taxon>Eukaryota</taxon>
        <taxon>Fungi</taxon>
        <taxon>Dikarya</taxon>
        <taxon>Ascomycota</taxon>
        <taxon>Pezizomycotina</taxon>
        <taxon>Eurotiomycetes</taxon>
        <taxon>Eurotiomycetidae</taxon>
        <taxon>Eurotiales</taxon>
        <taxon>Aspergillaceae</taxon>
        <taxon>Aspergillus</taxon>
        <taxon>Aspergillus subgen. Circumdati</taxon>
    </lineage>
</organism>
<comment type="caution">
    <text evidence="2">The sequence shown here is derived from an EMBL/GenBank/DDBJ whole genome shotgun (WGS) entry which is preliminary data.</text>
</comment>